<accession>A0A8X6I4I8</accession>
<feature type="compositionally biased region" description="Low complexity" evidence="1">
    <location>
        <begin position="34"/>
        <end position="45"/>
    </location>
</feature>
<evidence type="ECO:0000256" key="1">
    <source>
        <dbReference type="SAM" id="MobiDB-lite"/>
    </source>
</evidence>
<feature type="region of interest" description="Disordered" evidence="1">
    <location>
        <begin position="24"/>
        <end position="59"/>
    </location>
</feature>
<reference evidence="2" key="1">
    <citation type="submission" date="2020-08" db="EMBL/GenBank/DDBJ databases">
        <title>Multicomponent nature underlies the extraordinary mechanical properties of spider dragline silk.</title>
        <authorList>
            <person name="Kono N."/>
            <person name="Nakamura H."/>
            <person name="Mori M."/>
            <person name="Yoshida Y."/>
            <person name="Ohtoshi R."/>
            <person name="Malay A.D."/>
            <person name="Moran D.A.P."/>
            <person name="Tomita M."/>
            <person name="Numata K."/>
            <person name="Arakawa K."/>
        </authorList>
    </citation>
    <scope>NUCLEOTIDE SEQUENCE</scope>
</reference>
<organism evidence="2 3">
    <name type="scientific">Nephila pilipes</name>
    <name type="common">Giant wood spider</name>
    <name type="synonym">Nephila maculata</name>
    <dbReference type="NCBI Taxonomy" id="299642"/>
    <lineage>
        <taxon>Eukaryota</taxon>
        <taxon>Metazoa</taxon>
        <taxon>Ecdysozoa</taxon>
        <taxon>Arthropoda</taxon>
        <taxon>Chelicerata</taxon>
        <taxon>Arachnida</taxon>
        <taxon>Araneae</taxon>
        <taxon>Araneomorphae</taxon>
        <taxon>Entelegynae</taxon>
        <taxon>Araneoidea</taxon>
        <taxon>Nephilidae</taxon>
        <taxon>Nephila</taxon>
    </lineage>
</organism>
<comment type="caution">
    <text evidence="2">The sequence shown here is derived from an EMBL/GenBank/DDBJ whole genome shotgun (WGS) entry which is preliminary data.</text>
</comment>
<keyword evidence="3" id="KW-1185">Reference proteome</keyword>
<dbReference type="AlphaFoldDB" id="A0A8X6I4I8"/>
<gene>
    <name evidence="2" type="ORF">NPIL_147711</name>
</gene>
<evidence type="ECO:0000313" key="2">
    <source>
        <dbReference type="EMBL" id="GFS30435.1"/>
    </source>
</evidence>
<evidence type="ECO:0000313" key="3">
    <source>
        <dbReference type="Proteomes" id="UP000887013"/>
    </source>
</evidence>
<sequence>MEWESSQDYEPMDWEEISKVRYPKKSKVSETVGTKTTFTSQRTTPPTAPNEVMPASSAPKKVLEKGTTDLLRVFQAEDSYQTQSPTSGRAWKLYIRSEKRKDSPRGTTGSRPPSGVPWTTLRSCEGEQRLTGYF</sequence>
<name>A0A8X6I4I8_NEPPI</name>
<dbReference type="Proteomes" id="UP000887013">
    <property type="component" value="Unassembled WGS sequence"/>
</dbReference>
<protein>
    <submittedName>
        <fullName evidence="2">Uncharacterized protein</fullName>
    </submittedName>
</protein>
<feature type="region of interest" description="Disordered" evidence="1">
    <location>
        <begin position="78"/>
        <end position="134"/>
    </location>
</feature>
<dbReference type="EMBL" id="BMAW01087579">
    <property type="protein sequence ID" value="GFS30435.1"/>
    <property type="molecule type" value="Genomic_DNA"/>
</dbReference>
<feature type="compositionally biased region" description="Basic and acidic residues" evidence="1">
    <location>
        <begin position="95"/>
        <end position="104"/>
    </location>
</feature>
<feature type="compositionally biased region" description="Polar residues" evidence="1">
    <location>
        <begin position="78"/>
        <end position="87"/>
    </location>
</feature>
<proteinExistence type="predicted"/>